<dbReference type="Gene3D" id="3.30.200.20">
    <property type="entry name" value="Phosphorylase Kinase, domain 1"/>
    <property type="match status" value="1"/>
</dbReference>
<dbReference type="EMBL" id="DUZY01000005">
    <property type="protein sequence ID" value="DAD39427.1"/>
    <property type="molecule type" value="Genomic_DNA"/>
</dbReference>
<dbReference type="PROSITE" id="PS50011">
    <property type="entry name" value="PROTEIN_KINASE_DOM"/>
    <property type="match status" value="1"/>
</dbReference>
<keyword evidence="6" id="KW-1185">Reference proteome</keyword>
<evidence type="ECO:0000313" key="5">
    <source>
        <dbReference type="EMBL" id="DAD39427.1"/>
    </source>
</evidence>
<dbReference type="InterPro" id="IPR045274">
    <property type="entry name" value="WAK-like"/>
</dbReference>
<gene>
    <name evidence="5" type="ORF">HUJ06_013750</name>
</gene>
<evidence type="ECO:0000256" key="2">
    <source>
        <dbReference type="ARBA" id="ARBA00022840"/>
    </source>
</evidence>
<keyword evidence="1" id="KW-0547">Nucleotide-binding</keyword>
<dbReference type="Proteomes" id="UP000607653">
    <property type="component" value="Unassembled WGS sequence"/>
</dbReference>
<evidence type="ECO:0000256" key="1">
    <source>
        <dbReference type="ARBA" id="ARBA00022741"/>
    </source>
</evidence>
<evidence type="ECO:0000256" key="3">
    <source>
        <dbReference type="SAM" id="MobiDB-lite"/>
    </source>
</evidence>
<feature type="domain" description="Protein kinase" evidence="4">
    <location>
        <begin position="61"/>
        <end position="388"/>
    </location>
</feature>
<reference evidence="5 6" key="1">
    <citation type="journal article" date="2020" name="Mol. Biol. Evol.">
        <title>Distinct Expression and Methylation Patterns for Genes with Different Fates following a Single Whole-Genome Duplication in Flowering Plants.</title>
        <authorList>
            <person name="Shi T."/>
            <person name="Rahmani R.S."/>
            <person name="Gugger P.F."/>
            <person name="Wang M."/>
            <person name="Li H."/>
            <person name="Zhang Y."/>
            <person name="Li Z."/>
            <person name="Wang Q."/>
            <person name="Van de Peer Y."/>
            <person name="Marchal K."/>
            <person name="Chen J."/>
        </authorList>
    </citation>
    <scope>NUCLEOTIDE SEQUENCE [LARGE SCALE GENOMIC DNA]</scope>
    <source>
        <tissue evidence="5">Leaf</tissue>
    </source>
</reference>
<protein>
    <recommendedName>
        <fullName evidence="4">Protein kinase domain-containing protein</fullName>
    </recommendedName>
</protein>
<dbReference type="Gene3D" id="1.10.510.10">
    <property type="entry name" value="Transferase(Phosphotransferase) domain 1"/>
    <property type="match status" value="1"/>
</dbReference>
<evidence type="ECO:0000259" key="4">
    <source>
        <dbReference type="PROSITE" id="PS50011"/>
    </source>
</evidence>
<dbReference type="PANTHER" id="PTHR27005">
    <property type="entry name" value="WALL-ASSOCIATED RECEPTOR KINASE-LIKE 21"/>
    <property type="match status" value="1"/>
</dbReference>
<evidence type="ECO:0000313" key="6">
    <source>
        <dbReference type="Proteomes" id="UP000607653"/>
    </source>
</evidence>
<feature type="compositionally biased region" description="Basic and acidic residues" evidence="3">
    <location>
        <begin position="22"/>
        <end position="36"/>
    </location>
</feature>
<sequence>MPLLWGREKIQTVEKEEEEEEKFFLNHRSDPEEESITDHNAEYNPIRIFSAKELERATKNYDRRYQICRTGSHELYRGTHEGRPVLVKKFHAAIHREASINEVTILTQLYHENVLELIGYSSKTTNFPIHVYEFACSIGFLSDHIYIDDNDPSTPGNELLPWETRLRIVSKIADAVTYIHTAAGRPIIHANIKPSNILLDERYFPSLFGFESSIWIPLGETSVLLTTEDDATRHTTTAVMGAPGYVDPELILTSRLTEKSDVYSFGIVLQEILTGTMIFDIYNAAENIRIRLRERNSLSTSDNYLENNNLAVKMKNGKRVIEISLPDDDAISNEAIHELILMSCLLKEGNRNQMLACAALSLRCTKRNPEERPTMEEVAQQLGQIRKF</sequence>
<dbReference type="GO" id="GO:0004672">
    <property type="term" value="F:protein kinase activity"/>
    <property type="evidence" value="ECO:0007669"/>
    <property type="project" value="InterPro"/>
</dbReference>
<accession>A0A822Z3P9</accession>
<feature type="region of interest" description="Disordered" evidence="3">
    <location>
        <begin position="16"/>
        <end position="36"/>
    </location>
</feature>
<dbReference type="InterPro" id="IPR011009">
    <property type="entry name" value="Kinase-like_dom_sf"/>
</dbReference>
<dbReference type="AlphaFoldDB" id="A0A822Z3P9"/>
<keyword evidence="2" id="KW-0067">ATP-binding</keyword>
<comment type="caution">
    <text evidence="5">The sequence shown here is derived from an EMBL/GenBank/DDBJ whole genome shotgun (WGS) entry which is preliminary data.</text>
</comment>
<dbReference type="SUPFAM" id="SSF56112">
    <property type="entry name" value="Protein kinase-like (PK-like)"/>
    <property type="match status" value="1"/>
</dbReference>
<dbReference type="InterPro" id="IPR000719">
    <property type="entry name" value="Prot_kinase_dom"/>
</dbReference>
<dbReference type="Pfam" id="PF00069">
    <property type="entry name" value="Pkinase"/>
    <property type="match status" value="1"/>
</dbReference>
<dbReference type="GO" id="GO:0007166">
    <property type="term" value="P:cell surface receptor signaling pathway"/>
    <property type="evidence" value="ECO:0007669"/>
    <property type="project" value="InterPro"/>
</dbReference>
<name>A0A822Z3P9_NELNU</name>
<dbReference type="GO" id="GO:0005524">
    <property type="term" value="F:ATP binding"/>
    <property type="evidence" value="ECO:0007669"/>
    <property type="project" value="UniProtKB-KW"/>
</dbReference>
<dbReference type="PANTHER" id="PTHR27005:SF168">
    <property type="entry name" value="WALL-ASSOCIATED RECEPTOR KINASE 17"/>
    <property type="match status" value="1"/>
</dbReference>
<organism evidence="5 6">
    <name type="scientific">Nelumbo nucifera</name>
    <name type="common">Sacred lotus</name>
    <dbReference type="NCBI Taxonomy" id="4432"/>
    <lineage>
        <taxon>Eukaryota</taxon>
        <taxon>Viridiplantae</taxon>
        <taxon>Streptophyta</taxon>
        <taxon>Embryophyta</taxon>
        <taxon>Tracheophyta</taxon>
        <taxon>Spermatophyta</taxon>
        <taxon>Magnoliopsida</taxon>
        <taxon>Proteales</taxon>
        <taxon>Nelumbonaceae</taxon>
        <taxon>Nelumbo</taxon>
    </lineage>
</organism>
<proteinExistence type="predicted"/>